<name>A0A9W7BWZ9_9STRA</name>
<feature type="region of interest" description="Disordered" evidence="8">
    <location>
        <begin position="308"/>
        <end position="337"/>
    </location>
</feature>
<evidence type="ECO:0000256" key="2">
    <source>
        <dbReference type="ARBA" id="ARBA00022723"/>
    </source>
</evidence>
<dbReference type="SMART" id="SM00355">
    <property type="entry name" value="ZnF_C2H2"/>
    <property type="match status" value="6"/>
</dbReference>
<proteinExistence type="predicted"/>
<protein>
    <recommendedName>
        <fullName evidence="9">C2H2-type domain-containing protein</fullName>
    </recommendedName>
</protein>
<dbReference type="AlphaFoldDB" id="A0A9W7BWZ9"/>
<comment type="caution">
    <text evidence="10">The sequence shown here is derived from an EMBL/GenBank/DDBJ whole genome shotgun (WGS) entry which is preliminary data.</text>
</comment>
<evidence type="ECO:0000256" key="7">
    <source>
        <dbReference type="ARBA" id="ARBA00023242"/>
    </source>
</evidence>
<evidence type="ECO:0000256" key="8">
    <source>
        <dbReference type="SAM" id="MobiDB-lite"/>
    </source>
</evidence>
<gene>
    <name evidence="10" type="ORF">TrST_g993</name>
</gene>
<feature type="region of interest" description="Disordered" evidence="8">
    <location>
        <begin position="1"/>
        <end position="40"/>
    </location>
</feature>
<keyword evidence="6" id="KW-0804">Transcription</keyword>
<feature type="compositionally biased region" description="Acidic residues" evidence="8">
    <location>
        <begin position="326"/>
        <end position="336"/>
    </location>
</feature>
<feature type="domain" description="C2H2-type" evidence="9">
    <location>
        <begin position="115"/>
        <end position="140"/>
    </location>
</feature>
<dbReference type="GO" id="GO:0005634">
    <property type="term" value="C:nucleus"/>
    <property type="evidence" value="ECO:0007669"/>
    <property type="project" value="UniProtKB-SubCell"/>
</dbReference>
<reference evidence="11" key="1">
    <citation type="journal article" date="2023" name="Commun. Biol.">
        <title>Genome analysis of Parmales, the sister group of diatoms, reveals the evolutionary specialization of diatoms from phago-mixotrophs to photoautotrophs.</title>
        <authorList>
            <person name="Ban H."/>
            <person name="Sato S."/>
            <person name="Yoshikawa S."/>
            <person name="Yamada K."/>
            <person name="Nakamura Y."/>
            <person name="Ichinomiya M."/>
            <person name="Sato N."/>
            <person name="Blanc-Mathieu R."/>
            <person name="Endo H."/>
            <person name="Kuwata A."/>
            <person name="Ogata H."/>
        </authorList>
    </citation>
    <scope>NUCLEOTIDE SEQUENCE [LARGE SCALE GENOMIC DNA]</scope>
    <source>
        <strain evidence="11">NIES 3701</strain>
    </source>
</reference>
<evidence type="ECO:0000313" key="11">
    <source>
        <dbReference type="Proteomes" id="UP001165085"/>
    </source>
</evidence>
<dbReference type="Proteomes" id="UP001165085">
    <property type="component" value="Unassembled WGS sequence"/>
</dbReference>
<dbReference type="EMBL" id="BRXY01000513">
    <property type="protein sequence ID" value="GMH98309.1"/>
    <property type="molecule type" value="Genomic_DNA"/>
</dbReference>
<evidence type="ECO:0000256" key="3">
    <source>
        <dbReference type="ARBA" id="ARBA00022771"/>
    </source>
</evidence>
<evidence type="ECO:0000313" key="10">
    <source>
        <dbReference type="EMBL" id="GMH98309.1"/>
    </source>
</evidence>
<keyword evidence="5" id="KW-0805">Transcription regulation</keyword>
<evidence type="ECO:0000256" key="4">
    <source>
        <dbReference type="ARBA" id="ARBA00022833"/>
    </source>
</evidence>
<keyword evidence="4" id="KW-0862">Zinc</keyword>
<dbReference type="PANTHER" id="PTHR46179:SF13">
    <property type="entry name" value="C2H2-TYPE DOMAIN-CONTAINING PROTEIN"/>
    <property type="match status" value="1"/>
</dbReference>
<dbReference type="InterPro" id="IPR013087">
    <property type="entry name" value="Znf_C2H2_type"/>
</dbReference>
<feature type="domain" description="C2H2-type" evidence="9">
    <location>
        <begin position="211"/>
        <end position="242"/>
    </location>
</feature>
<feature type="domain" description="C2H2-type" evidence="9">
    <location>
        <begin position="147"/>
        <end position="172"/>
    </location>
</feature>
<feature type="domain" description="C2H2-type" evidence="9">
    <location>
        <begin position="281"/>
        <end position="306"/>
    </location>
</feature>
<comment type="subcellular location">
    <subcellularLocation>
        <location evidence="1">Nucleus</location>
    </subcellularLocation>
</comment>
<dbReference type="Gene3D" id="3.30.160.60">
    <property type="entry name" value="Classic Zinc Finger"/>
    <property type="match status" value="1"/>
</dbReference>
<sequence length="350" mass="39098">MHSNAPKTQLNIDTGGDDDGEKRDESGGKAPAAAADVSPHGNEIQFMAPYSSQPPTGPMSHPLFSAVSAIENNGGVVTQAGLGKGGLVPTGPEAPRKIGNWIEGVERKKHGKIIRACSINGCTFKAAYTTQMRNHRASKHNIDVRWFRCQEAGCDYKAKYAGHVKRHKQSAHNIDVGWHHCKEDDCAYKAKDAGNLKKHKQLAHDINVRWYSCGEPGTKKGTICDFKSKQAGHIKRHKQCIHDIDVQWHYCLVDGCEYKHTYKPNLKRRKQDRHNIDVKWRFCDVKGCEYKAKQPGNLKQHRQRIHNITTPSKPAAALKSEGGNEGSEDSDNDDEVQLSSMNIYLNQFLK</sequence>
<evidence type="ECO:0000259" key="9">
    <source>
        <dbReference type="SMART" id="SM00355"/>
    </source>
</evidence>
<organism evidence="10 11">
    <name type="scientific">Triparma strigata</name>
    <dbReference type="NCBI Taxonomy" id="1606541"/>
    <lineage>
        <taxon>Eukaryota</taxon>
        <taxon>Sar</taxon>
        <taxon>Stramenopiles</taxon>
        <taxon>Ochrophyta</taxon>
        <taxon>Bolidophyceae</taxon>
        <taxon>Parmales</taxon>
        <taxon>Triparmaceae</taxon>
        <taxon>Triparma</taxon>
    </lineage>
</organism>
<evidence type="ECO:0000256" key="1">
    <source>
        <dbReference type="ARBA" id="ARBA00004123"/>
    </source>
</evidence>
<feature type="domain" description="C2H2-type" evidence="9">
    <location>
        <begin position="249"/>
        <end position="274"/>
    </location>
</feature>
<dbReference type="GO" id="GO:0006357">
    <property type="term" value="P:regulation of transcription by RNA polymerase II"/>
    <property type="evidence" value="ECO:0007669"/>
    <property type="project" value="TreeGrafter"/>
</dbReference>
<feature type="domain" description="C2H2-type" evidence="9">
    <location>
        <begin position="179"/>
        <end position="204"/>
    </location>
</feature>
<dbReference type="PANTHER" id="PTHR46179">
    <property type="entry name" value="ZINC FINGER PROTEIN"/>
    <property type="match status" value="1"/>
</dbReference>
<keyword evidence="7" id="KW-0539">Nucleus</keyword>
<feature type="compositionally biased region" description="Polar residues" evidence="8">
    <location>
        <begin position="1"/>
        <end position="12"/>
    </location>
</feature>
<accession>A0A9W7BWZ9</accession>
<dbReference type="GO" id="GO:0008270">
    <property type="term" value="F:zinc ion binding"/>
    <property type="evidence" value="ECO:0007669"/>
    <property type="project" value="UniProtKB-KW"/>
</dbReference>
<keyword evidence="3" id="KW-0863">Zinc-finger</keyword>
<keyword evidence="11" id="KW-1185">Reference proteome</keyword>
<dbReference type="InterPro" id="IPR051061">
    <property type="entry name" value="Zinc_finger_trans_reg"/>
</dbReference>
<evidence type="ECO:0000256" key="5">
    <source>
        <dbReference type="ARBA" id="ARBA00023015"/>
    </source>
</evidence>
<keyword evidence="2" id="KW-0479">Metal-binding</keyword>
<dbReference type="OrthoDB" id="3561125at2759"/>
<evidence type="ECO:0000256" key="6">
    <source>
        <dbReference type="ARBA" id="ARBA00023163"/>
    </source>
</evidence>